<proteinExistence type="predicted"/>
<sequence length="697" mass="80362">MISTLPLELFDLISQHLCTQDKYNCLFVCQAWYPVFRLALYQNCVLTTPQAYRSFHSTLQNGQGRLGLGGQVRLLDTSHCELPLQDLKSLFQLCPNVRGSKFRWLDSFLEKDGFENHDQRLLTQAQTTDCQHQHMWDHQPSFPVWPAADTNFADRRQQSQLPPALQPPLLLCGSLTELTLHDADIAGLFSVVTHLPCLEQLYLISTKLDMTLYDLERLHGACPQLSSLSMELHTLLSSSPSITINNDNDNDSPISTTFSMDSTFSTDHMRHLKLVYKKLEKPGRSPWIRYIAHKYPYLTSLEMKTRFVQRQNYWQWNRDNSMDDDQGQQLQLQGNMDDHPEFRYGLKKWAESCHHLTRIHFTGIPWDQWFLKHLPAPIKKIGKNGGHYQQQQQPLPTTTATTTTTTDQHVQHIHVVRVDDNFNAAAATFWTLTNHSALKQLSHLTLRPVSPRPDGSFYKALGQLDSLASLTIHQQGIRSNKLSPCQLDIHQILLHCRKLEALDLGGMAISALDKEQDEVQKQQDELHQHLRSLTLSTTNIMHSILHRIIQRCPSLTRFFFISCEYEASSEYGIPTLAIEHPSIRWKEVHIRYPFIQSPIMEQYHQPMGLSGSRRRGGTPRYLNVIQQQRSTYGDQWIYLDPQQQQHLDSHDIATIKDDKQQQKNLALRKPGLELGRIKIACRSIDSLYINGTQVYLQ</sequence>
<organism evidence="2 3">
    <name type="scientific">Absidia repens</name>
    <dbReference type="NCBI Taxonomy" id="90262"/>
    <lineage>
        <taxon>Eukaryota</taxon>
        <taxon>Fungi</taxon>
        <taxon>Fungi incertae sedis</taxon>
        <taxon>Mucoromycota</taxon>
        <taxon>Mucoromycotina</taxon>
        <taxon>Mucoromycetes</taxon>
        <taxon>Mucorales</taxon>
        <taxon>Cunninghamellaceae</taxon>
        <taxon>Absidia</taxon>
    </lineage>
</organism>
<accession>A0A1X2I404</accession>
<dbReference type="Proteomes" id="UP000193560">
    <property type="component" value="Unassembled WGS sequence"/>
</dbReference>
<dbReference type="Pfam" id="PF24758">
    <property type="entry name" value="LRR_At5g56370"/>
    <property type="match status" value="1"/>
</dbReference>
<keyword evidence="3" id="KW-1185">Reference proteome</keyword>
<dbReference type="SUPFAM" id="SSF52058">
    <property type="entry name" value="L domain-like"/>
    <property type="match status" value="1"/>
</dbReference>
<dbReference type="AlphaFoldDB" id="A0A1X2I404"/>
<dbReference type="InterPro" id="IPR055411">
    <property type="entry name" value="LRR_FXL15/At3g58940/PEG3-like"/>
</dbReference>
<protein>
    <recommendedName>
        <fullName evidence="1">F-box/LRR-repeat protein 15/At3g58940/PEG3-like LRR domain-containing protein</fullName>
    </recommendedName>
</protein>
<evidence type="ECO:0000313" key="3">
    <source>
        <dbReference type="Proteomes" id="UP000193560"/>
    </source>
</evidence>
<gene>
    <name evidence="2" type="ORF">BCR42DRAFT_441874</name>
</gene>
<dbReference type="Gene3D" id="3.80.10.10">
    <property type="entry name" value="Ribonuclease Inhibitor"/>
    <property type="match status" value="2"/>
</dbReference>
<dbReference type="EMBL" id="MCGE01000029">
    <property type="protein sequence ID" value="ORZ08909.1"/>
    <property type="molecule type" value="Genomic_DNA"/>
</dbReference>
<dbReference type="OrthoDB" id="2278079at2759"/>
<reference evidence="2 3" key="1">
    <citation type="submission" date="2016-07" db="EMBL/GenBank/DDBJ databases">
        <title>Pervasive Adenine N6-methylation of Active Genes in Fungi.</title>
        <authorList>
            <consortium name="DOE Joint Genome Institute"/>
            <person name="Mondo S.J."/>
            <person name="Dannebaum R.O."/>
            <person name="Kuo R.C."/>
            <person name="Labutti K."/>
            <person name="Haridas S."/>
            <person name="Kuo A."/>
            <person name="Salamov A."/>
            <person name="Ahrendt S.R."/>
            <person name="Lipzen A."/>
            <person name="Sullivan W."/>
            <person name="Andreopoulos W.B."/>
            <person name="Clum A."/>
            <person name="Lindquist E."/>
            <person name="Daum C."/>
            <person name="Ramamoorthy G.K."/>
            <person name="Gryganskyi A."/>
            <person name="Culley D."/>
            <person name="Magnuson J.K."/>
            <person name="James T.Y."/>
            <person name="O'Malley M.A."/>
            <person name="Stajich J.E."/>
            <person name="Spatafora J.W."/>
            <person name="Visel A."/>
            <person name="Grigoriev I.V."/>
        </authorList>
    </citation>
    <scope>NUCLEOTIDE SEQUENCE [LARGE SCALE GENOMIC DNA]</scope>
    <source>
        <strain evidence="2 3">NRRL 1336</strain>
    </source>
</reference>
<name>A0A1X2I404_9FUNG</name>
<evidence type="ECO:0000259" key="1">
    <source>
        <dbReference type="Pfam" id="PF24758"/>
    </source>
</evidence>
<dbReference type="InterPro" id="IPR032675">
    <property type="entry name" value="LRR_dom_sf"/>
</dbReference>
<comment type="caution">
    <text evidence="2">The sequence shown here is derived from an EMBL/GenBank/DDBJ whole genome shotgun (WGS) entry which is preliminary data.</text>
</comment>
<feature type="domain" description="F-box/LRR-repeat protein 15/At3g58940/PEG3-like LRR" evidence="1">
    <location>
        <begin position="480"/>
        <end position="584"/>
    </location>
</feature>
<evidence type="ECO:0000313" key="2">
    <source>
        <dbReference type="EMBL" id="ORZ08909.1"/>
    </source>
</evidence>